<comment type="caution">
    <text evidence="1">The sequence shown here is derived from an EMBL/GenBank/DDBJ whole genome shotgun (WGS) entry which is preliminary data.</text>
</comment>
<proteinExistence type="predicted"/>
<protein>
    <submittedName>
        <fullName evidence="1">Uncharacterized protein</fullName>
    </submittedName>
</protein>
<accession>A0A927CCH5</accession>
<evidence type="ECO:0000313" key="1">
    <source>
        <dbReference type="EMBL" id="MBD2863441.1"/>
    </source>
</evidence>
<sequence length="158" mass="17670">MNGSHGKGAWSLEPHIQRHIRVCDEDADKGSAYLTPAEKKVEFGESACIKLGPGQGCFRDRRPSIIGVRAACKVKKGFLLGHQLQVKPAQMDENKKESAGMREPAVSVGRKFLFPCNLTKTSEKGILTNGCKERKIIFGYVNKIKTYTEPYVERKFRV</sequence>
<organism evidence="1 2">
    <name type="scientific">Paenibacillus oceani</name>
    <dbReference type="NCBI Taxonomy" id="2772510"/>
    <lineage>
        <taxon>Bacteria</taxon>
        <taxon>Bacillati</taxon>
        <taxon>Bacillota</taxon>
        <taxon>Bacilli</taxon>
        <taxon>Bacillales</taxon>
        <taxon>Paenibacillaceae</taxon>
        <taxon>Paenibacillus</taxon>
    </lineage>
</organism>
<evidence type="ECO:0000313" key="2">
    <source>
        <dbReference type="Proteomes" id="UP000639396"/>
    </source>
</evidence>
<reference evidence="1" key="1">
    <citation type="submission" date="2020-09" db="EMBL/GenBank/DDBJ databases">
        <title>A novel bacterium of genus Paenibacillus, isolated from South China Sea.</title>
        <authorList>
            <person name="Huang H."/>
            <person name="Mo K."/>
            <person name="Hu Y."/>
        </authorList>
    </citation>
    <scope>NUCLEOTIDE SEQUENCE</scope>
    <source>
        <strain evidence="1">IB182363</strain>
    </source>
</reference>
<keyword evidence="2" id="KW-1185">Reference proteome</keyword>
<dbReference type="RefSeq" id="WP_190929075.1">
    <property type="nucleotide sequence ID" value="NZ_JACXJA010000020.1"/>
</dbReference>
<dbReference type="AlphaFoldDB" id="A0A927CCH5"/>
<dbReference type="Proteomes" id="UP000639396">
    <property type="component" value="Unassembled WGS sequence"/>
</dbReference>
<gene>
    <name evidence="1" type="ORF">IDH45_15720</name>
</gene>
<name>A0A927CCH5_9BACL</name>
<dbReference type="EMBL" id="JACXJA010000020">
    <property type="protein sequence ID" value="MBD2863441.1"/>
    <property type="molecule type" value="Genomic_DNA"/>
</dbReference>